<comment type="caution">
    <text evidence="1">The sequence shown here is derived from an EMBL/GenBank/DDBJ whole genome shotgun (WGS) entry which is preliminary data.</text>
</comment>
<gene>
    <name evidence="2" type="ORF">DXC39_25140</name>
    <name evidence="1" type="ORF">DXC39_26160</name>
</gene>
<reference evidence="1 3" key="1">
    <citation type="submission" date="2018-08" db="EMBL/GenBank/DDBJ databases">
        <title>A genome reference for cultivated species of the human gut microbiota.</title>
        <authorList>
            <person name="Zou Y."/>
            <person name="Xue W."/>
            <person name="Luo G."/>
        </authorList>
    </citation>
    <scope>NUCLEOTIDE SEQUENCE [LARGE SCALE GENOMIC DNA]</scope>
    <source>
        <strain evidence="1 3">TF05-11AC</strain>
    </source>
</reference>
<name>A0A3E4TWK6_9FIRM</name>
<dbReference type="EMBL" id="QSSQ01000039">
    <property type="protein sequence ID" value="RGL96899.1"/>
    <property type="molecule type" value="Genomic_DNA"/>
</dbReference>
<dbReference type="Proteomes" id="UP000261257">
    <property type="component" value="Unassembled WGS sequence"/>
</dbReference>
<protein>
    <submittedName>
        <fullName evidence="1">Uncharacterized protein</fullName>
    </submittedName>
</protein>
<dbReference type="AlphaFoldDB" id="A0A3E4TWK6"/>
<evidence type="ECO:0000313" key="1">
    <source>
        <dbReference type="EMBL" id="RGL96899.1"/>
    </source>
</evidence>
<proteinExistence type="predicted"/>
<accession>A0A3E4TWK6</accession>
<dbReference type="RefSeq" id="WP_007858425.1">
    <property type="nucleotide sequence ID" value="NZ_QRQF01000011.1"/>
</dbReference>
<organism evidence="1 3">
    <name type="scientific">Hungatella hathewayi</name>
    <dbReference type="NCBI Taxonomy" id="154046"/>
    <lineage>
        <taxon>Bacteria</taxon>
        <taxon>Bacillati</taxon>
        <taxon>Bacillota</taxon>
        <taxon>Clostridia</taxon>
        <taxon>Lachnospirales</taxon>
        <taxon>Lachnospiraceae</taxon>
        <taxon>Hungatella</taxon>
    </lineage>
</organism>
<evidence type="ECO:0000313" key="3">
    <source>
        <dbReference type="Proteomes" id="UP000261257"/>
    </source>
</evidence>
<dbReference type="EMBL" id="QSSQ01000036">
    <property type="protein sequence ID" value="RGL97690.1"/>
    <property type="molecule type" value="Genomic_DNA"/>
</dbReference>
<sequence length="102" mass="12127">MNGDRLEYSQAKIRNILKKEFLISEDMLKQRSIEEAAEALETYESIEEFLDKTGWRRDNPECSSEEYLTGNRICRWVDGTLIYFSRLIWEEMETSKIGEIHV</sequence>
<evidence type="ECO:0000313" key="2">
    <source>
        <dbReference type="EMBL" id="RGL97690.1"/>
    </source>
</evidence>